<keyword evidence="6 9" id="KW-0812">Transmembrane</keyword>
<feature type="transmembrane region" description="Helical" evidence="9">
    <location>
        <begin position="372"/>
        <end position="391"/>
    </location>
</feature>
<feature type="transmembrane region" description="Helical" evidence="9">
    <location>
        <begin position="267"/>
        <end position="287"/>
    </location>
</feature>
<dbReference type="GO" id="GO:0090563">
    <property type="term" value="F:protein-phosphocysteine-sugar phosphotransferase activity"/>
    <property type="evidence" value="ECO:0007669"/>
    <property type="project" value="TreeGrafter"/>
</dbReference>
<evidence type="ECO:0000256" key="3">
    <source>
        <dbReference type="ARBA" id="ARBA00022475"/>
    </source>
</evidence>
<evidence type="ECO:0000256" key="2">
    <source>
        <dbReference type="ARBA" id="ARBA00022448"/>
    </source>
</evidence>
<evidence type="ECO:0000259" key="10">
    <source>
        <dbReference type="PROSITE" id="PS51103"/>
    </source>
</evidence>
<dbReference type="Pfam" id="PF02378">
    <property type="entry name" value="PTS_EIIC"/>
    <property type="match status" value="1"/>
</dbReference>
<evidence type="ECO:0000256" key="1">
    <source>
        <dbReference type="ARBA" id="ARBA00004651"/>
    </source>
</evidence>
<evidence type="ECO:0000256" key="7">
    <source>
        <dbReference type="ARBA" id="ARBA00022989"/>
    </source>
</evidence>
<keyword evidence="8 9" id="KW-0472">Membrane</keyword>
<feature type="transmembrane region" description="Helical" evidence="9">
    <location>
        <begin position="132"/>
        <end position="152"/>
    </location>
</feature>
<feature type="transmembrane region" description="Helical" evidence="9">
    <location>
        <begin position="24"/>
        <end position="41"/>
    </location>
</feature>
<keyword evidence="12" id="KW-1185">Reference proteome</keyword>
<dbReference type="InterPro" id="IPR013013">
    <property type="entry name" value="PTS_EIIC_1"/>
</dbReference>
<dbReference type="EMBL" id="JAERRK010000026">
    <property type="protein sequence ID" value="MBL1086987.1"/>
    <property type="molecule type" value="Genomic_DNA"/>
</dbReference>
<feature type="domain" description="PTS EIIC type-1" evidence="10">
    <location>
        <begin position="11"/>
        <end position="403"/>
    </location>
</feature>
<evidence type="ECO:0000256" key="4">
    <source>
        <dbReference type="ARBA" id="ARBA00022597"/>
    </source>
</evidence>
<dbReference type="Proteomes" id="UP000661858">
    <property type="component" value="Unassembled WGS sequence"/>
</dbReference>
<feature type="transmembrane region" description="Helical" evidence="9">
    <location>
        <begin position="61"/>
        <end position="86"/>
    </location>
</feature>
<dbReference type="RefSeq" id="WP_201843533.1">
    <property type="nucleotide sequence ID" value="NZ_JAERRK010000026.1"/>
</dbReference>
<proteinExistence type="predicted"/>
<dbReference type="AlphaFoldDB" id="A0A937ER36"/>
<keyword evidence="5" id="KW-0598">Phosphotransferase system</keyword>
<dbReference type="GO" id="GO:0005886">
    <property type="term" value="C:plasma membrane"/>
    <property type="evidence" value="ECO:0007669"/>
    <property type="project" value="UniProtKB-SubCell"/>
</dbReference>
<feature type="transmembrane region" description="Helical" evidence="9">
    <location>
        <begin position="172"/>
        <end position="192"/>
    </location>
</feature>
<keyword evidence="4" id="KW-0762">Sugar transport</keyword>
<comment type="subcellular location">
    <subcellularLocation>
        <location evidence="1">Cell membrane</location>
        <topology evidence="1">Multi-pass membrane protein</topology>
    </subcellularLocation>
</comment>
<evidence type="ECO:0000256" key="5">
    <source>
        <dbReference type="ARBA" id="ARBA00022683"/>
    </source>
</evidence>
<sequence>MSTTAEGKKGVGVMTVMQRIGRSLMLPVAVLPAAALLIRLGNSDMLGKESLPAYVNKIAGFMYAGGSAILDNMALLFAVGIAIGFAKKSDGSTALSAVVGYLVFRNVLGTFTDPSLPKEAKAVDGKIVMVEKAVNAGVLGGVVMGVVVALLYQRFHRTKLPDWAGFFNGRRLIPILSAFAGLFIGIVFGYIWPVIGGGLHHLGERLVASGAVGAGVFGVANRALIPVGMHHLLNSFPWFQAGEYHGKSGDIARFLAGDPAAGQFMTGFFPIMMFALPAACLAIVHCARPERRKVVGGMMASVALTSFVTGVTEPIEFTFMFIAPVLYALHAVLTGVSMALTWALGMRDGFGFSAGAIDFTLNLGIASNPWGLVLVGLGFAVLYYGLFRFAIVKFDLPTPGRESDEELAEMHKAEAG</sequence>
<keyword evidence="3" id="KW-1003">Cell membrane</keyword>
<feature type="transmembrane region" description="Helical" evidence="9">
    <location>
        <begin position="317"/>
        <end position="342"/>
    </location>
</feature>
<accession>A0A937ER36</accession>
<evidence type="ECO:0000256" key="8">
    <source>
        <dbReference type="ARBA" id="ARBA00023136"/>
    </source>
</evidence>
<dbReference type="PANTHER" id="PTHR30009">
    <property type="entry name" value="CYTOCHROME C-TYPE SYNTHESIS PROTEIN AND PTS TRANSMEMBRANE COMPONENT"/>
    <property type="match status" value="1"/>
</dbReference>
<dbReference type="GO" id="GO:0015764">
    <property type="term" value="P:N-acetylglucosamine transport"/>
    <property type="evidence" value="ECO:0007669"/>
    <property type="project" value="TreeGrafter"/>
</dbReference>
<name>A0A937ER36_9ACTN</name>
<keyword evidence="2" id="KW-0813">Transport</keyword>
<feature type="transmembrane region" description="Helical" evidence="9">
    <location>
        <begin position="294"/>
        <end position="311"/>
    </location>
</feature>
<evidence type="ECO:0000256" key="9">
    <source>
        <dbReference type="SAM" id="Phobius"/>
    </source>
</evidence>
<evidence type="ECO:0000256" key="6">
    <source>
        <dbReference type="ARBA" id="ARBA00022692"/>
    </source>
</evidence>
<protein>
    <submittedName>
        <fullName evidence="11">PTS transporter subunit EIIC</fullName>
    </submittedName>
</protein>
<comment type="caution">
    <text evidence="11">The sequence shown here is derived from an EMBL/GenBank/DDBJ whole genome shotgun (WGS) entry which is preliminary data.</text>
</comment>
<dbReference type="PANTHER" id="PTHR30009:SF4">
    <property type="entry name" value="PTS SYSTEM N-ACETYLGLUCOSAMINE-SPECIFIC EIICBA COMPONENT"/>
    <property type="match status" value="1"/>
</dbReference>
<dbReference type="GO" id="GO:0008982">
    <property type="term" value="F:protein-N(PI)-phosphohistidine-sugar phosphotransferase activity"/>
    <property type="evidence" value="ECO:0007669"/>
    <property type="project" value="InterPro"/>
</dbReference>
<gene>
    <name evidence="11" type="ORF">JK359_34340</name>
</gene>
<evidence type="ECO:0000313" key="12">
    <source>
        <dbReference type="Proteomes" id="UP000661858"/>
    </source>
</evidence>
<reference evidence="11" key="1">
    <citation type="submission" date="2021-01" db="EMBL/GenBank/DDBJ databases">
        <title>WGS of actinomycetes isolated from Thailand.</title>
        <authorList>
            <person name="Thawai C."/>
        </authorList>
    </citation>
    <scope>NUCLEOTIDE SEQUENCE</scope>
    <source>
        <strain evidence="11">RCU-197</strain>
    </source>
</reference>
<evidence type="ECO:0000313" key="11">
    <source>
        <dbReference type="EMBL" id="MBL1086987.1"/>
    </source>
</evidence>
<keyword evidence="7 9" id="KW-1133">Transmembrane helix</keyword>
<dbReference type="InterPro" id="IPR003352">
    <property type="entry name" value="PTS_EIIC"/>
</dbReference>
<dbReference type="InterPro" id="IPR050429">
    <property type="entry name" value="PTS_Glucose_EIICBA"/>
</dbReference>
<dbReference type="GO" id="GO:0009401">
    <property type="term" value="P:phosphoenolpyruvate-dependent sugar phosphotransferase system"/>
    <property type="evidence" value="ECO:0007669"/>
    <property type="project" value="UniProtKB-KW"/>
</dbReference>
<dbReference type="PROSITE" id="PS51103">
    <property type="entry name" value="PTS_EIIC_TYPE_1"/>
    <property type="match status" value="1"/>
</dbReference>
<organism evidence="11 12">
    <name type="scientific">Streptomyces actinomycinicus</name>
    <dbReference type="NCBI Taxonomy" id="1695166"/>
    <lineage>
        <taxon>Bacteria</taxon>
        <taxon>Bacillati</taxon>
        <taxon>Actinomycetota</taxon>
        <taxon>Actinomycetes</taxon>
        <taxon>Kitasatosporales</taxon>
        <taxon>Streptomycetaceae</taxon>
        <taxon>Streptomyces</taxon>
    </lineage>
</organism>